<dbReference type="EMBL" id="CP003563">
    <property type="protein sequence ID" value="AFL51218.1"/>
    <property type="molecule type" value="Genomic_DNA"/>
</dbReference>
<sequence>MPPNIMGPRCGWELGRTFAELLHKFRILNAKCAAKPPGKAILLPTK</sequence>
<proteinExistence type="predicted"/>
<name>I3X5R2_SINF2</name>
<gene>
    <name evidence="1" type="ORF">USDA257_c26440</name>
</gene>
<organism evidence="1 2">
    <name type="scientific">Sinorhizobium fredii (strain USDA 257)</name>
    <dbReference type="NCBI Taxonomy" id="1185652"/>
    <lineage>
        <taxon>Bacteria</taxon>
        <taxon>Pseudomonadati</taxon>
        <taxon>Pseudomonadota</taxon>
        <taxon>Alphaproteobacteria</taxon>
        <taxon>Hyphomicrobiales</taxon>
        <taxon>Rhizobiaceae</taxon>
        <taxon>Sinorhizobium/Ensifer group</taxon>
        <taxon>Sinorhizobium</taxon>
    </lineage>
</organism>
<reference evidence="1 2" key="1">
    <citation type="journal article" date="2012" name="J. Bacteriol.">
        <title>Complete genome sequence of the broad-host-range strain Sinorhizobium fredii USDA257.</title>
        <authorList>
            <person name="Schuldes J."/>
            <person name="Rodriguez Orbegoso M."/>
            <person name="Schmeisser C."/>
            <person name="Krishnan H.B."/>
            <person name="Daniel R."/>
            <person name="Streit W.R."/>
        </authorList>
    </citation>
    <scope>NUCLEOTIDE SEQUENCE [LARGE SCALE GENOMIC DNA]</scope>
    <source>
        <strain evidence="1 2">USDA 257</strain>
    </source>
</reference>
<dbReference type="AlphaFoldDB" id="I3X5R2"/>
<evidence type="ECO:0000313" key="2">
    <source>
        <dbReference type="Proteomes" id="UP000006180"/>
    </source>
</evidence>
<dbReference type="STRING" id="1185652.USDA257_c26440"/>
<dbReference type="HOGENOM" id="CLU_3189050_0_0_5"/>
<dbReference type="Proteomes" id="UP000006180">
    <property type="component" value="Chromosome"/>
</dbReference>
<dbReference type="KEGG" id="sfd:USDA257_c26440"/>
<protein>
    <submittedName>
        <fullName evidence="1">Uncharacterized protein</fullName>
    </submittedName>
</protein>
<accession>I3X5R2</accession>
<evidence type="ECO:0000313" key="1">
    <source>
        <dbReference type="EMBL" id="AFL51218.1"/>
    </source>
</evidence>